<dbReference type="SUPFAM" id="SSF52402">
    <property type="entry name" value="Adenine nucleotide alpha hydrolases-like"/>
    <property type="match status" value="2"/>
</dbReference>
<sequence length="303" mass="34550">METNQVKRILVPINFDEVSEKLLKYAGHLAKALDAEVLLVHATQSTDLTFTQQNRLIQALRTFGERVLLRHHETGTGFTRFECLVRPGTLRNCIKTIVQDYYVDMVVMEACPVPEGEQQLANHASAIMELLSCPVLTLPLQVQFQKLNHLVFATDFTDRDVSVLKRIADFVKQVNAQLTMVQLYSAAERNARAKIKMAMREVQLLLEGYDVTYKLLEEEDMLEGISDFAEQQEADLLILATQDNYLMQRLFSNTYVKTQAYHTQIPLVTFRQVKSKPCSGCCDNCRSKQAAQPEFNKELVLVN</sequence>
<dbReference type="EMBL" id="JAAEAA010000012">
    <property type="protein sequence ID" value="NDK56335.1"/>
    <property type="molecule type" value="Genomic_DNA"/>
</dbReference>
<evidence type="ECO:0000313" key="4">
    <source>
        <dbReference type="Proteomes" id="UP000478546"/>
    </source>
</evidence>
<keyword evidence="4" id="KW-1185">Reference proteome</keyword>
<dbReference type="RefSeq" id="WP_162346399.1">
    <property type="nucleotide sequence ID" value="NZ_JAAEAA010000012.1"/>
</dbReference>
<gene>
    <name evidence="3" type="ORF">GWO68_10430</name>
</gene>
<dbReference type="AlphaFoldDB" id="A0A6B2GZP1"/>
<protein>
    <submittedName>
        <fullName evidence="3">Universal stress protein</fullName>
    </submittedName>
</protein>
<name>A0A6B2GZP1_9BACT</name>
<comment type="caution">
    <text evidence="3">The sequence shown here is derived from an EMBL/GenBank/DDBJ whole genome shotgun (WGS) entry which is preliminary data.</text>
</comment>
<evidence type="ECO:0000313" key="3">
    <source>
        <dbReference type="EMBL" id="NDK56335.1"/>
    </source>
</evidence>
<dbReference type="InterPro" id="IPR006016">
    <property type="entry name" value="UspA"/>
</dbReference>
<organism evidence="3 4">
    <name type="scientific">Pontibacter fetidus</name>
    <dbReference type="NCBI Taxonomy" id="2700082"/>
    <lineage>
        <taxon>Bacteria</taxon>
        <taxon>Pseudomonadati</taxon>
        <taxon>Bacteroidota</taxon>
        <taxon>Cytophagia</taxon>
        <taxon>Cytophagales</taxon>
        <taxon>Hymenobacteraceae</taxon>
        <taxon>Pontibacter</taxon>
    </lineage>
</organism>
<dbReference type="PANTHER" id="PTHR46268:SF6">
    <property type="entry name" value="UNIVERSAL STRESS PROTEIN UP12"/>
    <property type="match status" value="1"/>
</dbReference>
<evidence type="ECO:0000256" key="1">
    <source>
        <dbReference type="ARBA" id="ARBA00008791"/>
    </source>
</evidence>
<dbReference type="Gene3D" id="3.40.50.12370">
    <property type="match status" value="1"/>
</dbReference>
<dbReference type="PANTHER" id="PTHR46268">
    <property type="entry name" value="STRESS RESPONSE PROTEIN NHAX"/>
    <property type="match status" value="1"/>
</dbReference>
<reference evidence="3 4" key="1">
    <citation type="submission" date="2020-01" db="EMBL/GenBank/DDBJ databases">
        <authorList>
            <person name="Kim M.K."/>
        </authorList>
    </citation>
    <scope>NUCLEOTIDE SEQUENCE [LARGE SCALE GENOMIC DNA]</scope>
    <source>
        <strain evidence="3 4">BT213</strain>
    </source>
</reference>
<dbReference type="CDD" id="cd00293">
    <property type="entry name" value="USP-like"/>
    <property type="match status" value="1"/>
</dbReference>
<dbReference type="Proteomes" id="UP000478546">
    <property type="component" value="Unassembled WGS sequence"/>
</dbReference>
<proteinExistence type="inferred from homology"/>
<feature type="domain" description="UspA" evidence="2">
    <location>
        <begin position="7"/>
        <end position="138"/>
    </location>
</feature>
<evidence type="ECO:0000259" key="2">
    <source>
        <dbReference type="Pfam" id="PF00582"/>
    </source>
</evidence>
<accession>A0A6B2GZP1</accession>
<comment type="similarity">
    <text evidence="1">Belongs to the universal stress protein A family.</text>
</comment>
<dbReference type="Pfam" id="PF00582">
    <property type="entry name" value="Usp"/>
    <property type="match status" value="1"/>
</dbReference>